<dbReference type="Proteomes" id="UP001229421">
    <property type="component" value="Unassembled WGS sequence"/>
</dbReference>
<feature type="compositionally biased region" description="Gly residues" evidence="1">
    <location>
        <begin position="41"/>
        <end position="63"/>
    </location>
</feature>
<protein>
    <submittedName>
        <fullName evidence="2">Uncharacterized protein</fullName>
    </submittedName>
</protein>
<comment type="caution">
    <text evidence="2">The sequence shown here is derived from an EMBL/GenBank/DDBJ whole genome shotgun (WGS) entry which is preliminary data.</text>
</comment>
<organism evidence="2 3">
    <name type="scientific">Tagetes erecta</name>
    <name type="common">African marigold</name>
    <dbReference type="NCBI Taxonomy" id="13708"/>
    <lineage>
        <taxon>Eukaryota</taxon>
        <taxon>Viridiplantae</taxon>
        <taxon>Streptophyta</taxon>
        <taxon>Embryophyta</taxon>
        <taxon>Tracheophyta</taxon>
        <taxon>Spermatophyta</taxon>
        <taxon>Magnoliopsida</taxon>
        <taxon>eudicotyledons</taxon>
        <taxon>Gunneridae</taxon>
        <taxon>Pentapetalae</taxon>
        <taxon>asterids</taxon>
        <taxon>campanulids</taxon>
        <taxon>Asterales</taxon>
        <taxon>Asteraceae</taxon>
        <taxon>Asteroideae</taxon>
        <taxon>Heliantheae alliance</taxon>
        <taxon>Tageteae</taxon>
        <taxon>Tagetes</taxon>
    </lineage>
</organism>
<name>A0AAD8K1X3_TARER</name>
<evidence type="ECO:0000256" key="1">
    <source>
        <dbReference type="SAM" id="MobiDB-lite"/>
    </source>
</evidence>
<evidence type="ECO:0000313" key="3">
    <source>
        <dbReference type="Proteomes" id="UP001229421"/>
    </source>
</evidence>
<gene>
    <name evidence="2" type="ORF">QVD17_38181</name>
</gene>
<evidence type="ECO:0000313" key="2">
    <source>
        <dbReference type="EMBL" id="KAK1411625.1"/>
    </source>
</evidence>
<feature type="region of interest" description="Disordered" evidence="1">
    <location>
        <begin position="1"/>
        <end position="107"/>
    </location>
</feature>
<dbReference type="AlphaFoldDB" id="A0AAD8K1X3"/>
<keyword evidence="3" id="KW-1185">Reference proteome</keyword>
<sequence length="107" mass="10250">MTETQFNSAVADQVSKVLETSLPRIIDSALQRRSNEENRGGSSGTGGGTGGSGGTGGGGGTGSGSDARGAGDTGGNDGGRIPKRGVGAPTVLSIERVGQDGDGVSSA</sequence>
<dbReference type="EMBL" id="JAUHHV010000010">
    <property type="protein sequence ID" value="KAK1411625.1"/>
    <property type="molecule type" value="Genomic_DNA"/>
</dbReference>
<reference evidence="2" key="1">
    <citation type="journal article" date="2023" name="bioRxiv">
        <title>Improved chromosome-level genome assembly for marigold (Tagetes erecta).</title>
        <authorList>
            <person name="Jiang F."/>
            <person name="Yuan L."/>
            <person name="Wang S."/>
            <person name="Wang H."/>
            <person name="Xu D."/>
            <person name="Wang A."/>
            <person name="Fan W."/>
        </authorList>
    </citation>
    <scope>NUCLEOTIDE SEQUENCE</scope>
    <source>
        <strain evidence="2">WSJ</strain>
        <tissue evidence="2">Leaf</tissue>
    </source>
</reference>
<accession>A0AAD8K1X3</accession>
<proteinExistence type="predicted"/>
<feature type="compositionally biased region" description="Polar residues" evidence="1">
    <location>
        <begin position="1"/>
        <end position="10"/>
    </location>
</feature>